<dbReference type="PANTHER" id="PTHR42972">
    <property type="entry name" value="TOL-PAL SYSTEM PROTEIN TOLB"/>
    <property type="match status" value="1"/>
</dbReference>
<dbReference type="InterPro" id="IPR029058">
    <property type="entry name" value="AB_hydrolase_fold"/>
</dbReference>
<dbReference type="Gene3D" id="3.40.50.1820">
    <property type="entry name" value="alpha/beta hydrolase"/>
    <property type="match status" value="2"/>
</dbReference>
<proteinExistence type="predicted"/>
<dbReference type="SUPFAM" id="SSF53474">
    <property type="entry name" value="alpha/beta-Hydrolases"/>
    <property type="match status" value="1"/>
</dbReference>
<feature type="chain" id="PRO_5047067542" evidence="3">
    <location>
        <begin position="21"/>
        <end position="327"/>
    </location>
</feature>
<reference evidence="5" key="1">
    <citation type="journal article" date="2019" name="Int. J. Syst. Evol. Microbiol.">
        <title>The Global Catalogue of Microorganisms (GCM) 10K type strain sequencing project: providing services to taxonomists for standard genome sequencing and annotation.</title>
        <authorList>
            <consortium name="The Broad Institute Genomics Platform"/>
            <consortium name="The Broad Institute Genome Sequencing Center for Infectious Disease"/>
            <person name="Wu L."/>
            <person name="Ma J."/>
        </authorList>
    </citation>
    <scope>NUCLEOTIDE SEQUENCE [LARGE SCALE GENOMIC DNA]</scope>
    <source>
        <strain evidence="5">CECT 8570</strain>
    </source>
</reference>
<dbReference type="Pfam" id="PF10503">
    <property type="entry name" value="Esterase_PHB"/>
    <property type="match status" value="1"/>
</dbReference>
<accession>A0ABV8V290</accession>
<feature type="signal peptide" evidence="3">
    <location>
        <begin position="1"/>
        <end position="20"/>
    </location>
</feature>
<name>A0ABV8V290_9GAMM</name>
<gene>
    <name evidence="4" type="ORF">ACFOX3_04380</name>
</gene>
<dbReference type="Proteomes" id="UP001595840">
    <property type="component" value="Unassembled WGS sequence"/>
</dbReference>
<keyword evidence="1 3" id="KW-0732">Signal</keyword>
<evidence type="ECO:0000313" key="4">
    <source>
        <dbReference type="EMBL" id="MFC4361526.1"/>
    </source>
</evidence>
<evidence type="ECO:0000256" key="1">
    <source>
        <dbReference type="ARBA" id="ARBA00022729"/>
    </source>
</evidence>
<keyword evidence="2" id="KW-0378">Hydrolase</keyword>
<evidence type="ECO:0000256" key="3">
    <source>
        <dbReference type="SAM" id="SignalP"/>
    </source>
</evidence>
<dbReference type="RefSeq" id="WP_290259543.1">
    <property type="nucleotide sequence ID" value="NZ_JAUFQG010000004.1"/>
</dbReference>
<dbReference type="InterPro" id="IPR010126">
    <property type="entry name" value="Esterase_phb"/>
</dbReference>
<organism evidence="4 5">
    <name type="scientific">Simiduia curdlanivorans</name>
    <dbReference type="NCBI Taxonomy" id="1492769"/>
    <lineage>
        <taxon>Bacteria</taxon>
        <taxon>Pseudomonadati</taxon>
        <taxon>Pseudomonadota</taxon>
        <taxon>Gammaproteobacteria</taxon>
        <taxon>Cellvibrionales</taxon>
        <taxon>Cellvibrionaceae</taxon>
        <taxon>Simiduia</taxon>
    </lineage>
</organism>
<dbReference type="PANTHER" id="PTHR42972:SF8">
    <property type="entry name" value="POLYHYDROXYBUTYRATE DEPOLYMERASE"/>
    <property type="match status" value="1"/>
</dbReference>
<sequence length="327" mass="34851">MSRFIVLAAIGFVSSLSAQAELPALKLESQITVSGISSGGYMATQFHLAHSSLVDGAAIVAAGPWYCAQNDLGQALQSCVDKAEPAVDLAVLQSKAEALAKAGKIDALTGLRGDRVWLLHGSLDTKVSARVSDQLHAQYAAWVDATDLIYLNDKAFHHTLPTVAAGSDCDKSEAPYLGRCNYDAAGAMLTHLLGELKAPKDDVSGELHSFDQQELGGESAGGLADEGFIYIPAQCAKGESCQLHVSFHGCQQNADAIGDAYAREAGFNRWADANNLVVLYPQTRKSLFAPLNPKACWDWWGYTGADYTSKDGAQIKAVKTMIEQLSL</sequence>
<comment type="caution">
    <text evidence="4">The sequence shown here is derived from an EMBL/GenBank/DDBJ whole genome shotgun (WGS) entry which is preliminary data.</text>
</comment>
<evidence type="ECO:0000313" key="5">
    <source>
        <dbReference type="Proteomes" id="UP001595840"/>
    </source>
</evidence>
<evidence type="ECO:0000256" key="2">
    <source>
        <dbReference type="ARBA" id="ARBA00022801"/>
    </source>
</evidence>
<protein>
    <submittedName>
        <fullName evidence="4">PHB depolymerase family esterase</fullName>
    </submittedName>
</protein>
<keyword evidence="5" id="KW-1185">Reference proteome</keyword>
<dbReference type="EMBL" id="JBHSCX010000003">
    <property type="protein sequence ID" value="MFC4361526.1"/>
    <property type="molecule type" value="Genomic_DNA"/>
</dbReference>